<evidence type="ECO:0000313" key="3">
    <source>
        <dbReference type="Proteomes" id="UP000320216"/>
    </source>
</evidence>
<gene>
    <name evidence="2" type="ORF">FPZ11_02340</name>
</gene>
<keyword evidence="1" id="KW-0812">Transmembrane</keyword>
<evidence type="ECO:0000313" key="2">
    <source>
        <dbReference type="EMBL" id="QDZ13785.1"/>
    </source>
</evidence>
<dbReference type="RefSeq" id="WP_146318051.1">
    <property type="nucleotide sequence ID" value="NZ_CP042305.1"/>
</dbReference>
<dbReference type="AlphaFoldDB" id="A0A5B8M1S0"/>
<accession>A0A5B8M1S0</accession>
<sequence>MSRERRAVIHAGLCVPAMAPRVLSLVIGGTAAVLLVPEPFAVIGVALAVLGAVIPASLGVWGTAAVIALAQLAHAPDAADWHPYAALACVHLLHVVGAIAFVVEPTGTMQVRVFARPLLRWITIQVPAQVVLAASLALSSSGTARSSWLPGVFALVAAAAVAVFVVVLLRRR</sequence>
<name>A0A5B8M1S0_9MICO</name>
<reference evidence="2 3" key="1">
    <citation type="submission" date="2019-07" db="EMBL/GenBank/DDBJ databases">
        <title>Full genome sequence of Humibacter sp. WJ7-1.</title>
        <authorList>
            <person name="Im W.-T."/>
        </authorList>
    </citation>
    <scope>NUCLEOTIDE SEQUENCE [LARGE SCALE GENOMIC DNA]</scope>
    <source>
        <strain evidence="2 3">WJ7-1</strain>
    </source>
</reference>
<keyword evidence="1" id="KW-0472">Membrane</keyword>
<proteinExistence type="predicted"/>
<evidence type="ECO:0000256" key="1">
    <source>
        <dbReference type="SAM" id="Phobius"/>
    </source>
</evidence>
<organism evidence="2 3">
    <name type="scientific">Humibacter ginsenosidimutans</name>
    <dbReference type="NCBI Taxonomy" id="2599293"/>
    <lineage>
        <taxon>Bacteria</taxon>
        <taxon>Bacillati</taxon>
        <taxon>Actinomycetota</taxon>
        <taxon>Actinomycetes</taxon>
        <taxon>Micrococcales</taxon>
        <taxon>Microbacteriaceae</taxon>
        <taxon>Humibacter</taxon>
    </lineage>
</organism>
<keyword evidence="3" id="KW-1185">Reference proteome</keyword>
<feature type="transmembrane region" description="Helical" evidence="1">
    <location>
        <begin position="40"/>
        <end position="72"/>
    </location>
</feature>
<dbReference type="EMBL" id="CP042305">
    <property type="protein sequence ID" value="QDZ13785.1"/>
    <property type="molecule type" value="Genomic_DNA"/>
</dbReference>
<keyword evidence="1" id="KW-1133">Transmembrane helix</keyword>
<dbReference type="Proteomes" id="UP000320216">
    <property type="component" value="Chromosome"/>
</dbReference>
<feature type="transmembrane region" description="Helical" evidence="1">
    <location>
        <begin position="84"/>
        <end position="103"/>
    </location>
</feature>
<dbReference type="KEGG" id="huw:FPZ11_02340"/>
<protein>
    <submittedName>
        <fullName evidence="2">Uncharacterized protein</fullName>
    </submittedName>
</protein>
<feature type="transmembrane region" description="Helical" evidence="1">
    <location>
        <begin position="148"/>
        <end position="169"/>
    </location>
</feature>